<dbReference type="Gene3D" id="3.40.50.1010">
    <property type="entry name" value="5'-nuclease"/>
    <property type="match status" value="1"/>
</dbReference>
<dbReference type="InterPro" id="IPR002716">
    <property type="entry name" value="PIN_dom"/>
</dbReference>
<dbReference type="EMBL" id="CP159837">
    <property type="protein sequence ID" value="XCM35670.1"/>
    <property type="molecule type" value="Genomic_DNA"/>
</dbReference>
<dbReference type="InterPro" id="IPR052919">
    <property type="entry name" value="TA_system_RNase"/>
</dbReference>
<dbReference type="Pfam" id="PF01850">
    <property type="entry name" value="PIN"/>
    <property type="match status" value="1"/>
</dbReference>
<dbReference type="RefSeq" id="WP_054465384.1">
    <property type="nucleotide sequence ID" value="NZ_CP159837.1"/>
</dbReference>
<evidence type="ECO:0000313" key="2">
    <source>
        <dbReference type="EMBL" id="XCM35670.1"/>
    </source>
</evidence>
<evidence type="ECO:0000259" key="1">
    <source>
        <dbReference type="Pfam" id="PF01850"/>
    </source>
</evidence>
<organism evidence="2">
    <name type="scientific">Planktothricoides raciborskii GIHE-MW2</name>
    <dbReference type="NCBI Taxonomy" id="2792601"/>
    <lineage>
        <taxon>Bacteria</taxon>
        <taxon>Bacillati</taxon>
        <taxon>Cyanobacteriota</taxon>
        <taxon>Cyanophyceae</taxon>
        <taxon>Oscillatoriophycideae</taxon>
        <taxon>Oscillatoriales</taxon>
        <taxon>Oscillatoriaceae</taxon>
        <taxon>Planktothricoides</taxon>
    </lineage>
</organism>
<proteinExistence type="predicted"/>
<dbReference type="AlphaFoldDB" id="A0AAU8JAS9"/>
<feature type="domain" description="PIN" evidence="1">
    <location>
        <begin position="3"/>
        <end position="123"/>
    </location>
</feature>
<dbReference type="PANTHER" id="PTHR36173:SF2">
    <property type="entry name" value="RIBONUCLEASE VAPC16"/>
    <property type="match status" value="1"/>
</dbReference>
<dbReference type="CDD" id="cd09872">
    <property type="entry name" value="PIN_Sll0205-like"/>
    <property type="match status" value="1"/>
</dbReference>
<dbReference type="InterPro" id="IPR041705">
    <property type="entry name" value="PIN_Sll0205"/>
</dbReference>
<reference evidence="2" key="1">
    <citation type="submission" date="2024-07" db="EMBL/GenBank/DDBJ databases">
        <authorList>
            <person name="Kim Y.J."/>
            <person name="Jeong J.Y."/>
        </authorList>
    </citation>
    <scope>NUCLEOTIDE SEQUENCE</scope>
    <source>
        <strain evidence="2">GIHE-MW2</strain>
    </source>
</reference>
<name>A0AAU8JAS9_9CYAN</name>
<dbReference type="PANTHER" id="PTHR36173">
    <property type="entry name" value="RIBONUCLEASE VAPC16-RELATED"/>
    <property type="match status" value="1"/>
</dbReference>
<protein>
    <submittedName>
        <fullName evidence="2">Type II toxin-antitoxin system VapC family toxin</fullName>
    </submittedName>
</protein>
<gene>
    <name evidence="2" type="ORF">ABWT76_004365</name>
</gene>
<dbReference type="InterPro" id="IPR029060">
    <property type="entry name" value="PIN-like_dom_sf"/>
</dbReference>
<dbReference type="SUPFAM" id="SSF88723">
    <property type="entry name" value="PIN domain-like"/>
    <property type="match status" value="1"/>
</dbReference>
<sequence length="132" mass="15113">MKILLDTQCWLWWFAQPERLNEQAIALIADDSNELWFSVASIWEIAIKVANGKLPLPEPINTYINSRIALLDMRILEIKAGHGLRSAALPLHHKDPFDRILIAQSHMEDMTLLSADIMFRKYSDISLVWAAS</sequence>
<accession>A0AAU8JAS9</accession>